<dbReference type="eggNOG" id="ENOG5033H5T">
    <property type="taxonomic scope" value="Bacteria"/>
</dbReference>
<evidence type="ECO:0000313" key="1">
    <source>
        <dbReference type="EMBL" id="SEJ21544.1"/>
    </source>
</evidence>
<reference evidence="2" key="1">
    <citation type="submission" date="2016-10" db="EMBL/GenBank/DDBJ databases">
        <authorList>
            <person name="Varghese N."/>
        </authorList>
    </citation>
    <scope>NUCLEOTIDE SEQUENCE [LARGE SCALE GENOMIC DNA]</scope>
    <source>
        <strain evidence="2">DSM 20406</strain>
    </source>
</reference>
<keyword evidence="2" id="KW-1185">Reference proteome</keyword>
<gene>
    <name evidence="1" type="ORF">SAMN04487834_10762</name>
</gene>
<sequence length="71" mass="7966">MKTKIQVQFGTNGVDVKDIEKAVKEDLKAKEVVLNKLDTLDIYFKPAENAVYYVATDKAGKEIKNDDAISF</sequence>
<accession>A0A1H6X1W9</accession>
<protein>
    <submittedName>
        <fullName evidence="1">Uncharacterized protein</fullName>
    </submittedName>
</protein>
<name>A0A1H6X1W9_9FIRM</name>
<dbReference type="EMBL" id="FNYK01000076">
    <property type="protein sequence ID" value="SEJ21544.1"/>
    <property type="molecule type" value="Genomic_DNA"/>
</dbReference>
<dbReference type="OrthoDB" id="1711086at2"/>
<dbReference type="Proteomes" id="UP000183028">
    <property type="component" value="Unassembled WGS sequence"/>
</dbReference>
<organism evidence="1 2">
    <name type="scientific">Sharpea azabuensis</name>
    <dbReference type="NCBI Taxonomy" id="322505"/>
    <lineage>
        <taxon>Bacteria</taxon>
        <taxon>Bacillati</taxon>
        <taxon>Bacillota</taxon>
        <taxon>Erysipelotrichia</taxon>
        <taxon>Erysipelotrichales</taxon>
        <taxon>Coprobacillaceae</taxon>
        <taxon>Sharpea</taxon>
    </lineage>
</organism>
<dbReference type="Pfam" id="PF20069">
    <property type="entry name" value="DUF6465"/>
    <property type="match status" value="1"/>
</dbReference>
<proteinExistence type="predicted"/>
<dbReference type="AlphaFoldDB" id="A0A1H6X1W9"/>
<dbReference type="InterPro" id="IPR046313">
    <property type="entry name" value="DUF6465"/>
</dbReference>
<evidence type="ECO:0000313" key="2">
    <source>
        <dbReference type="Proteomes" id="UP000183028"/>
    </source>
</evidence>